<dbReference type="InterPro" id="IPR013083">
    <property type="entry name" value="Znf_RING/FYVE/PHD"/>
</dbReference>
<dbReference type="Pfam" id="PF01485">
    <property type="entry name" value="IBR"/>
    <property type="match status" value="1"/>
</dbReference>
<dbReference type="SMR" id="Q54IL3"/>
<dbReference type="Gene3D" id="1.20.120.1750">
    <property type="match status" value="2"/>
</dbReference>
<evidence type="ECO:0000313" key="14">
    <source>
        <dbReference type="EMBL" id="EAL63073.1"/>
    </source>
</evidence>
<evidence type="ECO:0000256" key="10">
    <source>
        <dbReference type="SAM" id="Coils"/>
    </source>
</evidence>
<dbReference type="Pfam" id="PF22191">
    <property type="entry name" value="IBR_1"/>
    <property type="match status" value="1"/>
</dbReference>
<evidence type="ECO:0000259" key="13">
    <source>
        <dbReference type="PROSITE" id="PS51873"/>
    </source>
</evidence>
<keyword evidence="15" id="KW-1185">Reference proteome</keyword>
<feature type="compositionally biased region" description="Low complexity" evidence="11">
    <location>
        <begin position="97"/>
        <end position="110"/>
    </location>
</feature>
<feature type="coiled-coil region" evidence="10">
    <location>
        <begin position="685"/>
        <end position="741"/>
    </location>
</feature>
<dbReference type="Reactome" id="R-DDI-5689877">
    <property type="pathway name" value="Josephin domain DUBs"/>
</dbReference>
<keyword evidence="4" id="KW-0479">Metal-binding</keyword>
<feature type="compositionally biased region" description="Low complexity" evidence="11">
    <location>
        <begin position="145"/>
        <end position="160"/>
    </location>
</feature>
<feature type="compositionally biased region" description="Low complexity" evidence="11">
    <location>
        <begin position="636"/>
        <end position="654"/>
    </location>
</feature>
<dbReference type="GlyGen" id="Q54IL3">
    <property type="glycosylation" value="1 site"/>
</dbReference>
<dbReference type="GO" id="GO:0006511">
    <property type="term" value="P:ubiquitin-dependent protein catabolic process"/>
    <property type="evidence" value="ECO:0000318"/>
    <property type="project" value="GO_Central"/>
</dbReference>
<gene>
    <name evidence="14" type="ORF">DDB_G0288683</name>
</gene>
<evidence type="ECO:0000256" key="1">
    <source>
        <dbReference type="ARBA" id="ARBA00001798"/>
    </source>
</evidence>
<dbReference type="Proteomes" id="UP000002195">
    <property type="component" value="Unassembled WGS sequence"/>
</dbReference>
<dbReference type="Reactome" id="R-DDI-983168">
    <property type="pathway name" value="Antigen processing: Ubiquitination &amp; Proteasome degradation"/>
</dbReference>
<feature type="compositionally biased region" description="Acidic residues" evidence="11">
    <location>
        <begin position="201"/>
        <end position="244"/>
    </location>
</feature>
<sequence length="853" mass="96509">MFLKIKKILKTSNNENSIDNDNSSSSNIKKKKSDKKNKNSNNSNINDITTSPIITNNKRSDSDFNEQALINKSRSSSDIESSDAIVENEDIIQPVLTTTTTTSSSSSSSTASPITNEKSSNSPQLNRNKSFLGSVVLNIKKKSSSKSNDNNSNNNNNNKSQQAINRKSYQKDDNNNNNSSSNEGSPQSQISNEEIQSNDSIDNEELNNENCDSDEEEQQDNSSYDDDDDEDGEYDEDNSDDDDAYVSFKDLDETNTKPVKSFNCLSPNQLVEQQEKEIKDIAELLSIPTSSANTLLKHFNWKREELILKYFESPKEICKELGIEYNPISNNNNNNFINNNNIQQWSPSSSPQLFSCANNNINSTTTTTTTTTSTTTTTTTTTPTISCSICGEEDESLTEFTWAKCKHSFCNDCWANYLTLKINEGEATIRCPFYKCKAVVDDQIIKRLIAPFVYEKYQIFSTKKFIQQNKQLRYCPTPGCDNAITLVSDGEISSILNSVGGGGVSGGDLDDQDPNCIFNKNTGNNNISVQCSCGFKFCFKCHRGSHAPASCEQMSMWEQKCSDESETSHWKIANCKQCPKCTVSVEKNGGCMHVVCSQCKYEWCWMCTHNWKGHNDFYVCNRFEKEKEKERKLNNKLKSSSGSTGSSSNNNNSGSGSGVGDDDNSSSSHPSKFKLLLFNSNKSKIKKSRESIEEEQKRTNRLELERYLYYYEKYINHGNIQKLEKAIKEEAQIKMQELEKANSTRAEVKYIEKGVDQLLDCRNILKYTYIYAFFSFADQNNQRVVTAKELFEFLQDDLEKTMEKLTEQMEDVMKSHVNLDTWHRLDVMNQITLLKTKTDGLLNAVLKDSLFEL</sequence>
<evidence type="ECO:0000256" key="7">
    <source>
        <dbReference type="ARBA" id="ARBA00022786"/>
    </source>
</evidence>
<keyword evidence="5" id="KW-0677">Repeat</keyword>
<dbReference type="EC" id="2.3.2.31" evidence="2"/>
<dbReference type="OMA" id="PTPGCDN"/>
<dbReference type="GO" id="GO:0031624">
    <property type="term" value="F:ubiquitin conjugating enzyme binding"/>
    <property type="evidence" value="ECO:0000318"/>
    <property type="project" value="GO_Central"/>
</dbReference>
<protein>
    <recommendedName>
        <fullName evidence="2">RBR-type E3 ubiquitin transferase</fullName>
        <ecNumber evidence="2">2.3.2.31</ecNumber>
    </recommendedName>
</protein>
<dbReference type="GO" id="GO:0008270">
    <property type="term" value="F:zinc ion binding"/>
    <property type="evidence" value="ECO:0007669"/>
    <property type="project" value="UniProtKB-KW"/>
</dbReference>
<evidence type="ECO:0000256" key="5">
    <source>
        <dbReference type="ARBA" id="ARBA00022737"/>
    </source>
</evidence>
<reference evidence="14 15" key="1">
    <citation type="journal article" date="2005" name="Nature">
        <title>The genome of the social amoeba Dictyostelium discoideum.</title>
        <authorList>
            <consortium name="The Dictyostelium discoideum Sequencing Consortium"/>
            <person name="Eichinger L."/>
            <person name="Pachebat J.A."/>
            <person name="Glockner G."/>
            <person name="Rajandream M.A."/>
            <person name="Sucgang R."/>
            <person name="Berriman M."/>
            <person name="Song J."/>
            <person name="Olsen R."/>
            <person name="Szafranski K."/>
            <person name="Xu Q."/>
            <person name="Tunggal B."/>
            <person name="Kummerfeld S."/>
            <person name="Madera M."/>
            <person name="Konfortov B.A."/>
            <person name="Rivero F."/>
            <person name="Bankier A.T."/>
            <person name="Lehmann R."/>
            <person name="Hamlin N."/>
            <person name="Davies R."/>
            <person name="Gaudet P."/>
            <person name="Fey P."/>
            <person name="Pilcher K."/>
            <person name="Chen G."/>
            <person name="Saunders D."/>
            <person name="Sodergren E."/>
            <person name="Davis P."/>
            <person name="Kerhornou A."/>
            <person name="Nie X."/>
            <person name="Hall N."/>
            <person name="Anjard C."/>
            <person name="Hemphill L."/>
            <person name="Bason N."/>
            <person name="Farbrother P."/>
            <person name="Desany B."/>
            <person name="Just E."/>
            <person name="Morio T."/>
            <person name="Rost R."/>
            <person name="Churcher C."/>
            <person name="Cooper J."/>
            <person name="Haydock S."/>
            <person name="van Driessche N."/>
            <person name="Cronin A."/>
            <person name="Goodhead I."/>
            <person name="Muzny D."/>
            <person name="Mourier T."/>
            <person name="Pain A."/>
            <person name="Lu M."/>
            <person name="Harper D."/>
            <person name="Lindsay R."/>
            <person name="Hauser H."/>
            <person name="James K."/>
            <person name="Quiles M."/>
            <person name="Madan Babu M."/>
            <person name="Saito T."/>
            <person name="Buchrieser C."/>
            <person name="Wardroper A."/>
            <person name="Felder M."/>
            <person name="Thangavelu M."/>
            <person name="Johnson D."/>
            <person name="Knights A."/>
            <person name="Loulseged H."/>
            <person name="Mungall K."/>
            <person name="Oliver K."/>
            <person name="Price C."/>
            <person name="Quail M.A."/>
            <person name="Urushihara H."/>
            <person name="Hernandez J."/>
            <person name="Rabbinowitsch E."/>
            <person name="Steffen D."/>
            <person name="Sanders M."/>
            <person name="Ma J."/>
            <person name="Kohara Y."/>
            <person name="Sharp S."/>
            <person name="Simmonds M."/>
            <person name="Spiegler S."/>
            <person name="Tivey A."/>
            <person name="Sugano S."/>
            <person name="White B."/>
            <person name="Walker D."/>
            <person name="Woodward J."/>
            <person name="Winckler T."/>
            <person name="Tanaka Y."/>
            <person name="Shaulsky G."/>
            <person name="Schleicher M."/>
            <person name="Weinstock G."/>
            <person name="Rosenthal A."/>
            <person name="Cox E.C."/>
            <person name="Chisholm R.L."/>
            <person name="Gibbs R."/>
            <person name="Loomis W.F."/>
            <person name="Platzer M."/>
            <person name="Kay R.R."/>
            <person name="Williams J."/>
            <person name="Dear P.H."/>
            <person name="Noegel A.A."/>
            <person name="Barrell B."/>
            <person name="Kuspa A."/>
        </authorList>
    </citation>
    <scope>NUCLEOTIDE SEQUENCE [LARGE SCALE GENOMIC DNA]</scope>
    <source>
        <strain evidence="14 15">AX4</strain>
    </source>
</reference>
<dbReference type="Pfam" id="PF19422">
    <property type="entry name" value="Ariadne"/>
    <property type="match status" value="1"/>
</dbReference>
<dbReference type="FunFam" id="3.30.40.10:FF:000019">
    <property type="entry name" value="RBR-type E3 ubiquitin transferase"/>
    <property type="match status" value="1"/>
</dbReference>
<dbReference type="eggNOG" id="KOG1815">
    <property type="taxonomic scope" value="Eukaryota"/>
</dbReference>
<evidence type="ECO:0000256" key="9">
    <source>
        <dbReference type="PROSITE-ProRule" id="PRU00175"/>
    </source>
</evidence>
<dbReference type="CDD" id="cd20346">
    <property type="entry name" value="BRcat_RBR_ANKIB1"/>
    <property type="match status" value="1"/>
</dbReference>
<feature type="domain" description="RING-type" evidence="12">
    <location>
        <begin position="387"/>
        <end position="435"/>
    </location>
</feature>
<dbReference type="PROSITE" id="PS51873">
    <property type="entry name" value="TRIAD"/>
    <property type="match status" value="1"/>
</dbReference>
<evidence type="ECO:0000256" key="11">
    <source>
        <dbReference type="SAM" id="MobiDB-lite"/>
    </source>
</evidence>
<dbReference type="SUPFAM" id="SSF57850">
    <property type="entry name" value="RING/U-box"/>
    <property type="match status" value="2"/>
</dbReference>
<dbReference type="FunCoup" id="Q54IL3">
    <property type="interactions" value="5"/>
</dbReference>
<evidence type="ECO:0000256" key="4">
    <source>
        <dbReference type="ARBA" id="ARBA00022723"/>
    </source>
</evidence>
<dbReference type="RefSeq" id="XP_636573.1">
    <property type="nucleotide sequence ID" value="XM_631481.1"/>
</dbReference>
<comment type="catalytic activity">
    <reaction evidence="1">
        <text>[E2 ubiquitin-conjugating enzyme]-S-ubiquitinyl-L-cysteine + [acceptor protein]-L-lysine = [E2 ubiquitin-conjugating enzyme]-L-cysteine + [acceptor protein]-N(6)-ubiquitinyl-L-lysine.</text>
        <dbReference type="EC" id="2.3.2.31"/>
    </reaction>
</comment>
<dbReference type="PaxDb" id="44689-DDB0188049"/>
<evidence type="ECO:0000256" key="3">
    <source>
        <dbReference type="ARBA" id="ARBA00022679"/>
    </source>
</evidence>
<keyword evidence="3" id="KW-0808">Transferase</keyword>
<dbReference type="InterPro" id="IPR002867">
    <property type="entry name" value="IBR_dom"/>
</dbReference>
<dbReference type="GO" id="GO:0061630">
    <property type="term" value="F:ubiquitin protein ligase activity"/>
    <property type="evidence" value="ECO:0000318"/>
    <property type="project" value="GO_Central"/>
</dbReference>
<feature type="compositionally biased region" description="Polar residues" evidence="11">
    <location>
        <begin position="111"/>
        <end position="128"/>
    </location>
</feature>
<dbReference type="AlphaFoldDB" id="Q54IL3"/>
<dbReference type="InterPro" id="IPR045840">
    <property type="entry name" value="Ariadne"/>
</dbReference>
<dbReference type="PROSITE" id="PS50089">
    <property type="entry name" value="ZF_RING_2"/>
    <property type="match status" value="1"/>
</dbReference>
<keyword evidence="6 9" id="KW-0863">Zinc-finger</keyword>
<dbReference type="STRING" id="44689.Q54IL3"/>
<dbReference type="dictyBase" id="DDB_G0288683"/>
<feature type="compositionally biased region" description="Low complexity" evidence="11">
    <location>
        <begin position="39"/>
        <end position="57"/>
    </location>
</feature>
<keyword evidence="7" id="KW-0833">Ubl conjugation pathway</keyword>
<dbReference type="PhylomeDB" id="Q54IL3"/>
<dbReference type="GeneID" id="8626746"/>
<dbReference type="VEuPathDB" id="AmoebaDB:DDB_G0288683"/>
<organism evidence="14 15">
    <name type="scientific">Dictyostelium discoideum</name>
    <name type="common">Social amoeba</name>
    <dbReference type="NCBI Taxonomy" id="44689"/>
    <lineage>
        <taxon>Eukaryota</taxon>
        <taxon>Amoebozoa</taxon>
        <taxon>Evosea</taxon>
        <taxon>Eumycetozoa</taxon>
        <taxon>Dictyostelia</taxon>
        <taxon>Dictyosteliales</taxon>
        <taxon>Dictyosteliaceae</taxon>
        <taxon>Dictyostelium</taxon>
    </lineage>
</organism>
<evidence type="ECO:0000313" key="15">
    <source>
        <dbReference type="Proteomes" id="UP000002195"/>
    </source>
</evidence>
<evidence type="ECO:0000256" key="6">
    <source>
        <dbReference type="ARBA" id="ARBA00022771"/>
    </source>
</evidence>
<dbReference type="InterPro" id="IPR044066">
    <property type="entry name" value="TRIAD_supradom"/>
</dbReference>
<dbReference type="InterPro" id="IPR018957">
    <property type="entry name" value="Znf_C3HC4_RING-type"/>
</dbReference>
<dbReference type="SMART" id="SM00647">
    <property type="entry name" value="IBR"/>
    <property type="match status" value="2"/>
</dbReference>
<dbReference type="Reactome" id="R-DDI-5675482">
    <property type="pathway name" value="Regulation of necroptotic cell death"/>
</dbReference>
<dbReference type="GO" id="GO:0016567">
    <property type="term" value="P:protein ubiquitination"/>
    <property type="evidence" value="ECO:0007669"/>
    <property type="project" value="InterPro"/>
</dbReference>
<dbReference type="GO" id="GO:0005737">
    <property type="term" value="C:cytoplasm"/>
    <property type="evidence" value="ECO:0000318"/>
    <property type="project" value="GO_Central"/>
</dbReference>
<feature type="compositionally biased region" description="Polar residues" evidence="11">
    <location>
        <begin position="183"/>
        <end position="200"/>
    </location>
</feature>
<dbReference type="InParanoid" id="Q54IL3"/>
<dbReference type="EMBL" id="AAFI02000120">
    <property type="protein sequence ID" value="EAL63073.1"/>
    <property type="molecule type" value="Genomic_DNA"/>
</dbReference>
<dbReference type="Reactome" id="R-DDI-9646399">
    <property type="pathway name" value="Aggrephagy"/>
</dbReference>
<dbReference type="Pfam" id="PF00097">
    <property type="entry name" value="zf-C3HC4"/>
    <property type="match status" value="1"/>
</dbReference>
<feature type="region of interest" description="Disordered" evidence="11">
    <location>
        <begin position="142"/>
        <end position="245"/>
    </location>
</feature>
<comment type="caution">
    <text evidence="14">The sequence shown here is derived from an EMBL/GenBank/DDBJ whole genome shotgun (WGS) entry which is preliminary data.</text>
</comment>
<dbReference type="Pfam" id="PF21235">
    <property type="entry name" value="UBA_ARI1"/>
    <property type="match status" value="1"/>
</dbReference>
<keyword evidence="8" id="KW-0862">Zinc</keyword>
<dbReference type="PANTHER" id="PTHR11685">
    <property type="entry name" value="RBR FAMILY RING FINGER AND IBR DOMAIN-CONTAINING"/>
    <property type="match status" value="1"/>
</dbReference>
<accession>Q54IL3</accession>
<feature type="compositionally biased region" description="Low complexity" evidence="11">
    <location>
        <begin position="11"/>
        <end position="27"/>
    </location>
</feature>
<keyword evidence="10" id="KW-0175">Coiled coil</keyword>
<feature type="region of interest" description="Disordered" evidence="11">
    <location>
        <begin position="631"/>
        <end position="669"/>
    </location>
</feature>
<dbReference type="GO" id="GO:0000151">
    <property type="term" value="C:ubiquitin ligase complex"/>
    <property type="evidence" value="ECO:0000318"/>
    <property type="project" value="GO_Central"/>
</dbReference>
<dbReference type="InterPro" id="IPR031127">
    <property type="entry name" value="E3_UB_ligase_RBR"/>
</dbReference>
<feature type="region of interest" description="Disordered" evidence="11">
    <location>
        <begin position="11"/>
        <end position="128"/>
    </location>
</feature>
<dbReference type="InterPro" id="IPR001841">
    <property type="entry name" value="Znf_RING"/>
</dbReference>
<name>Q54IL3_DICDI</name>
<evidence type="ECO:0000256" key="2">
    <source>
        <dbReference type="ARBA" id="ARBA00012251"/>
    </source>
</evidence>
<dbReference type="KEGG" id="ddi:DDB_G0288683"/>
<dbReference type="HOGENOM" id="CLU_009823_4_1_1"/>
<feature type="domain" description="RING-type" evidence="13">
    <location>
        <begin position="383"/>
        <end position="624"/>
    </location>
</feature>
<proteinExistence type="predicted"/>
<dbReference type="Gene3D" id="3.30.40.10">
    <property type="entry name" value="Zinc/RING finger domain, C3HC4 (zinc finger)"/>
    <property type="match status" value="1"/>
</dbReference>
<evidence type="ECO:0000256" key="8">
    <source>
        <dbReference type="ARBA" id="ARBA00022833"/>
    </source>
</evidence>
<evidence type="ECO:0000259" key="12">
    <source>
        <dbReference type="PROSITE" id="PS50089"/>
    </source>
</evidence>
<dbReference type="InterPro" id="IPR048962">
    <property type="entry name" value="ARIH1-like_UBL"/>
</dbReference>